<comment type="caution">
    <text evidence="1">The sequence shown here is derived from an EMBL/GenBank/DDBJ whole genome shotgun (WGS) entry which is preliminary data.</text>
</comment>
<keyword evidence="2" id="KW-1185">Reference proteome</keyword>
<evidence type="ECO:0000313" key="2">
    <source>
        <dbReference type="Proteomes" id="UP001442494"/>
    </source>
</evidence>
<name>A0ABV0JMI9_9CYAN</name>
<protein>
    <submittedName>
        <fullName evidence="1">Type II toxin-antitoxin system RelE/ParE family toxin</fullName>
    </submittedName>
</protein>
<dbReference type="EMBL" id="JAMPKK010000015">
    <property type="protein sequence ID" value="MEP0864643.1"/>
    <property type="molecule type" value="Genomic_DNA"/>
</dbReference>
<sequence length="121" mass="13522">MLSESSSVEVKFTDEFGRRLRALSKKYRLIRDDIQPIIEQLQTGDFVGDQIAGTGFAVFKVRVRNSDIQKGKGAGYRLIYQVESPTSVLLLLIYSKLEQTDVSADDIQSAIAQFQEGSGHH</sequence>
<proteinExistence type="predicted"/>
<dbReference type="Proteomes" id="UP001442494">
    <property type="component" value="Unassembled WGS sequence"/>
</dbReference>
<organism evidence="1 2">
    <name type="scientific">Funiculus sociatus GB2-A5</name>
    <dbReference type="NCBI Taxonomy" id="2933946"/>
    <lineage>
        <taxon>Bacteria</taxon>
        <taxon>Bacillati</taxon>
        <taxon>Cyanobacteriota</taxon>
        <taxon>Cyanophyceae</taxon>
        <taxon>Coleofasciculales</taxon>
        <taxon>Coleofasciculaceae</taxon>
        <taxon>Funiculus</taxon>
    </lineage>
</organism>
<dbReference type="RefSeq" id="WP_190421653.1">
    <property type="nucleotide sequence ID" value="NZ_JAMPKK010000015.1"/>
</dbReference>
<reference evidence="1 2" key="1">
    <citation type="submission" date="2022-04" db="EMBL/GenBank/DDBJ databases">
        <title>Positive selection, recombination, and allopatry shape intraspecific diversity of widespread and dominant cyanobacteria.</title>
        <authorList>
            <person name="Wei J."/>
            <person name="Shu W."/>
            <person name="Hu C."/>
        </authorList>
    </citation>
    <scope>NUCLEOTIDE SEQUENCE [LARGE SCALE GENOMIC DNA]</scope>
    <source>
        <strain evidence="1 2">GB2-A5</strain>
    </source>
</reference>
<gene>
    <name evidence="1" type="ORF">NDI37_09190</name>
</gene>
<evidence type="ECO:0000313" key="1">
    <source>
        <dbReference type="EMBL" id="MEP0864643.1"/>
    </source>
</evidence>
<accession>A0ABV0JMI9</accession>